<dbReference type="AlphaFoldDB" id="A0A075A0N9"/>
<evidence type="ECO:0000313" key="2">
    <source>
        <dbReference type="Proteomes" id="UP000054324"/>
    </source>
</evidence>
<keyword evidence="2" id="KW-1185">Reference proteome</keyword>
<proteinExistence type="predicted"/>
<organism evidence="1 2">
    <name type="scientific">Opisthorchis viverrini</name>
    <name type="common">Southeast Asian liver fluke</name>
    <dbReference type="NCBI Taxonomy" id="6198"/>
    <lineage>
        <taxon>Eukaryota</taxon>
        <taxon>Metazoa</taxon>
        <taxon>Spiralia</taxon>
        <taxon>Lophotrochozoa</taxon>
        <taxon>Platyhelminthes</taxon>
        <taxon>Trematoda</taxon>
        <taxon>Digenea</taxon>
        <taxon>Opisthorchiida</taxon>
        <taxon>Opisthorchiata</taxon>
        <taxon>Opisthorchiidae</taxon>
        <taxon>Opisthorchis</taxon>
    </lineage>
</organism>
<dbReference type="EMBL" id="KL596626">
    <property type="protein sequence ID" value="KER33263.1"/>
    <property type="molecule type" value="Genomic_DNA"/>
</dbReference>
<protein>
    <submittedName>
        <fullName evidence="1">Uncharacterized protein</fullName>
    </submittedName>
</protein>
<sequence>MYCTEAATNLVFVRNLSANHVYDILHLSALHKGRLIFRLVRCSRYRSIYSHRKPLTRLLKSVCPKNDETSRGLSKSLRLDRTVRCTKVRLIFHWYDARDIA</sequence>
<evidence type="ECO:0000313" key="1">
    <source>
        <dbReference type="EMBL" id="KER33263.1"/>
    </source>
</evidence>
<dbReference type="RefSeq" id="XP_009162976.1">
    <property type="nucleotide sequence ID" value="XM_009164712.1"/>
</dbReference>
<accession>A0A075A0N9</accession>
<dbReference type="KEGG" id="ovi:T265_12630"/>
<feature type="non-terminal residue" evidence="1">
    <location>
        <position position="101"/>
    </location>
</feature>
<name>A0A075A0N9_OPIVI</name>
<dbReference type="GeneID" id="20326798"/>
<dbReference type="Proteomes" id="UP000054324">
    <property type="component" value="Unassembled WGS sequence"/>
</dbReference>
<reference evidence="1 2" key="1">
    <citation type="submission" date="2013-11" db="EMBL/GenBank/DDBJ databases">
        <title>Opisthorchis viverrini - life in the bile duct.</title>
        <authorList>
            <person name="Young N.D."/>
            <person name="Nagarajan N."/>
            <person name="Lin S.J."/>
            <person name="Korhonen P.K."/>
            <person name="Jex A.R."/>
            <person name="Hall R.S."/>
            <person name="Safavi-Hemami H."/>
            <person name="Kaewkong W."/>
            <person name="Bertrand D."/>
            <person name="Gao S."/>
            <person name="Seet Q."/>
            <person name="Wongkham S."/>
            <person name="Teh B.T."/>
            <person name="Wongkham C."/>
            <person name="Intapan P.M."/>
            <person name="Maleewong W."/>
            <person name="Yang X."/>
            <person name="Hu M."/>
            <person name="Wang Z."/>
            <person name="Hofmann A."/>
            <person name="Sternberg P.W."/>
            <person name="Tan P."/>
            <person name="Wang J."/>
            <person name="Gasser R.B."/>
        </authorList>
    </citation>
    <scope>NUCLEOTIDE SEQUENCE [LARGE SCALE GENOMIC DNA]</scope>
</reference>
<gene>
    <name evidence="1" type="ORF">T265_12630</name>
</gene>
<dbReference type="CTD" id="20326798"/>